<proteinExistence type="inferred from homology"/>
<dbReference type="InterPro" id="IPR005097">
    <property type="entry name" value="Sacchrp_dh_NADP-bd"/>
</dbReference>
<evidence type="ECO:0000256" key="1">
    <source>
        <dbReference type="ARBA" id="ARBA00038048"/>
    </source>
</evidence>
<gene>
    <name evidence="3" type="ORF">APLA_LOCUS17236</name>
</gene>
<dbReference type="GO" id="GO:0009247">
    <property type="term" value="P:glycolipid biosynthetic process"/>
    <property type="evidence" value="ECO:0007669"/>
    <property type="project" value="TreeGrafter"/>
</dbReference>
<dbReference type="PANTHER" id="PTHR12286">
    <property type="entry name" value="SACCHAROPINE DEHYDROGENASE-LIKE OXIDOREDUCTASE"/>
    <property type="match status" value="1"/>
</dbReference>
<dbReference type="PANTHER" id="PTHR12286:SF5">
    <property type="entry name" value="SACCHAROPINE DEHYDROGENASE-LIKE OXIDOREDUCTASE"/>
    <property type="match status" value="1"/>
</dbReference>
<protein>
    <recommendedName>
        <fullName evidence="2">Saccharopine dehydrogenase NADP binding domain-containing protein</fullName>
    </recommendedName>
</protein>
<comment type="caution">
    <text evidence="3">The sequence shown here is derived from an EMBL/GenBank/DDBJ whole genome shotgun (WGS) entry which is preliminary data.</text>
</comment>
<dbReference type="GO" id="GO:0005886">
    <property type="term" value="C:plasma membrane"/>
    <property type="evidence" value="ECO:0007669"/>
    <property type="project" value="TreeGrafter"/>
</dbReference>
<dbReference type="GO" id="GO:0005811">
    <property type="term" value="C:lipid droplet"/>
    <property type="evidence" value="ECO:0007669"/>
    <property type="project" value="TreeGrafter"/>
</dbReference>
<accession>A0A8S1BFF1</accession>
<name>A0A8S1BFF1_ARCPL</name>
<organism evidence="3 4">
    <name type="scientific">Arctia plantaginis</name>
    <name type="common">Wood tiger moth</name>
    <name type="synonym">Phalaena plantaginis</name>
    <dbReference type="NCBI Taxonomy" id="874455"/>
    <lineage>
        <taxon>Eukaryota</taxon>
        <taxon>Metazoa</taxon>
        <taxon>Ecdysozoa</taxon>
        <taxon>Arthropoda</taxon>
        <taxon>Hexapoda</taxon>
        <taxon>Insecta</taxon>
        <taxon>Pterygota</taxon>
        <taxon>Neoptera</taxon>
        <taxon>Endopterygota</taxon>
        <taxon>Lepidoptera</taxon>
        <taxon>Glossata</taxon>
        <taxon>Ditrysia</taxon>
        <taxon>Noctuoidea</taxon>
        <taxon>Erebidae</taxon>
        <taxon>Arctiinae</taxon>
        <taxon>Arctia</taxon>
    </lineage>
</organism>
<dbReference type="GO" id="GO:0005739">
    <property type="term" value="C:mitochondrion"/>
    <property type="evidence" value="ECO:0007669"/>
    <property type="project" value="TreeGrafter"/>
</dbReference>
<comment type="similarity">
    <text evidence="1">Belongs to the saccharopine dehydrogenase family.</text>
</comment>
<dbReference type="EMBL" id="CADEBD010000911">
    <property type="protein sequence ID" value="CAB3260910.1"/>
    <property type="molecule type" value="Genomic_DNA"/>
</dbReference>
<evidence type="ECO:0000259" key="2">
    <source>
        <dbReference type="Pfam" id="PF03435"/>
    </source>
</evidence>
<reference evidence="3 4" key="1">
    <citation type="submission" date="2020-04" db="EMBL/GenBank/DDBJ databases">
        <authorList>
            <person name="Wallbank WR R."/>
            <person name="Pardo Diaz C."/>
            <person name="Kozak K."/>
            <person name="Martin S."/>
            <person name="Jiggins C."/>
            <person name="Moest M."/>
            <person name="Warren A I."/>
            <person name="Byers J.R.P. K."/>
            <person name="Montejo-Kovacevich G."/>
            <person name="Yen C E."/>
        </authorList>
    </citation>
    <scope>NUCLEOTIDE SEQUENCE [LARGE SCALE GENOMIC DNA]</scope>
</reference>
<feature type="domain" description="Saccharopine dehydrogenase NADP binding" evidence="2">
    <location>
        <begin position="7"/>
        <end position="103"/>
    </location>
</feature>
<dbReference type="InterPro" id="IPR051276">
    <property type="entry name" value="Saccharopine_DH-like_oxidrdct"/>
</dbReference>
<dbReference type="AlphaFoldDB" id="A0A8S1BFF1"/>
<dbReference type="Proteomes" id="UP000494256">
    <property type="component" value="Unassembled WGS sequence"/>
</dbReference>
<dbReference type="InterPro" id="IPR036291">
    <property type="entry name" value="NAD(P)-bd_dom_sf"/>
</dbReference>
<evidence type="ECO:0000313" key="3">
    <source>
        <dbReference type="EMBL" id="CAB3260910.1"/>
    </source>
</evidence>
<dbReference type="Pfam" id="PF03435">
    <property type="entry name" value="Sacchrp_dh_NADP"/>
    <property type="match status" value="1"/>
</dbReference>
<dbReference type="OrthoDB" id="10253869at2759"/>
<evidence type="ECO:0000313" key="4">
    <source>
        <dbReference type="Proteomes" id="UP000494256"/>
    </source>
</evidence>
<sequence>MKTRVDILVFGATGFTGKFTVRQLALLTKEKYLDVTWGIAGRSKEKLENLVRDIRNTGLDIKNVPVIECDVDNEESLKNMTRVTKVVINCTGVNIILSPKIVKRLYRNKNALRRHIVRNISYSKPIP</sequence>
<dbReference type="Gene3D" id="3.40.50.720">
    <property type="entry name" value="NAD(P)-binding Rossmann-like Domain"/>
    <property type="match status" value="1"/>
</dbReference>
<dbReference type="SUPFAM" id="SSF51735">
    <property type="entry name" value="NAD(P)-binding Rossmann-fold domains"/>
    <property type="match status" value="1"/>
</dbReference>